<dbReference type="SUPFAM" id="SSF160387">
    <property type="entry name" value="NosL/MerB-like"/>
    <property type="match status" value="1"/>
</dbReference>
<evidence type="ECO:0000313" key="2">
    <source>
        <dbReference type="Proteomes" id="UP001204376"/>
    </source>
</evidence>
<comment type="caution">
    <text evidence="1">The sequence shown here is derived from an EMBL/GenBank/DDBJ whole genome shotgun (WGS) entry which is preliminary data.</text>
</comment>
<dbReference type="RefSeq" id="WP_256539429.1">
    <property type="nucleotide sequence ID" value="NZ_JANHOH010000002.1"/>
</dbReference>
<reference evidence="1 2" key="1">
    <citation type="submission" date="2022-07" db="EMBL/GenBank/DDBJ databases">
        <title>Mucilaginibacter sp. JC4.</title>
        <authorList>
            <person name="Le V."/>
            <person name="Ko S.-R."/>
            <person name="Ahn C.-Y."/>
            <person name="Oh H.-M."/>
        </authorList>
    </citation>
    <scope>NUCLEOTIDE SEQUENCE [LARGE SCALE GENOMIC DNA]</scope>
    <source>
        <strain evidence="1 2">JC4</strain>
    </source>
</reference>
<dbReference type="Pfam" id="PF05573">
    <property type="entry name" value="NosL"/>
    <property type="match status" value="1"/>
</dbReference>
<dbReference type="Proteomes" id="UP001204376">
    <property type="component" value="Unassembled WGS sequence"/>
</dbReference>
<dbReference type="PANTHER" id="PTHR41247">
    <property type="entry name" value="HTH-TYPE TRANSCRIPTIONAL REPRESSOR YCNK"/>
    <property type="match status" value="1"/>
</dbReference>
<sequence length="144" mass="15710">MKPLSLITLCCLLAACSHSPEPILYGKDACTHCKMTIMDKRFATEVISVKGKIYKFDAVECMAGFLRENPAVANDPESSLLVNDFGHPGTFSDARKAWYLHDASLASPMGGNLAAFINRRAAEAAQQDSTAIVSDWPGFLKQNR</sequence>
<dbReference type="EMBL" id="JANHOH010000002">
    <property type="protein sequence ID" value="MCQ6959243.1"/>
    <property type="molecule type" value="Genomic_DNA"/>
</dbReference>
<name>A0ABT1T5M9_9SPHI</name>
<gene>
    <name evidence="1" type="ORF">NPE20_14805</name>
</gene>
<accession>A0ABT1T5M9</accession>
<organism evidence="1 2">
    <name type="scientific">Mucilaginibacter aquariorum</name>
    <dbReference type="NCBI Taxonomy" id="2967225"/>
    <lineage>
        <taxon>Bacteria</taxon>
        <taxon>Pseudomonadati</taxon>
        <taxon>Bacteroidota</taxon>
        <taxon>Sphingobacteriia</taxon>
        <taxon>Sphingobacteriales</taxon>
        <taxon>Sphingobacteriaceae</taxon>
        <taxon>Mucilaginibacter</taxon>
    </lineage>
</organism>
<dbReference type="PROSITE" id="PS51257">
    <property type="entry name" value="PROKAR_LIPOPROTEIN"/>
    <property type="match status" value="1"/>
</dbReference>
<evidence type="ECO:0000313" key="1">
    <source>
        <dbReference type="EMBL" id="MCQ6959243.1"/>
    </source>
</evidence>
<proteinExistence type="predicted"/>
<protein>
    <submittedName>
        <fullName evidence="1">Nitrous oxide reductase accessory protein NosL</fullName>
    </submittedName>
</protein>
<dbReference type="InterPro" id="IPR008719">
    <property type="entry name" value="N2O_reductase_NosL"/>
</dbReference>
<keyword evidence="2" id="KW-1185">Reference proteome</keyword>
<dbReference type="PANTHER" id="PTHR41247:SF1">
    <property type="entry name" value="HTH-TYPE TRANSCRIPTIONAL REPRESSOR YCNK"/>
    <property type="match status" value="1"/>
</dbReference>